<keyword evidence="3" id="KW-1133">Transmembrane helix</keyword>
<keyword evidence="6" id="KW-1185">Reference proteome</keyword>
<dbReference type="NCBIfam" id="TIGR00254">
    <property type="entry name" value="GGDEF"/>
    <property type="match status" value="1"/>
</dbReference>
<dbReference type="EC" id="2.7.7.65" evidence="1"/>
<evidence type="ECO:0000313" key="5">
    <source>
        <dbReference type="EMBL" id="GAA4347902.1"/>
    </source>
</evidence>
<dbReference type="InterPro" id="IPR050469">
    <property type="entry name" value="Diguanylate_Cyclase"/>
</dbReference>
<sequence>MKLLNDISQFSEWEKILVGSIDKIIIILAICSVPATIASYSRIPISGFQISMALHLFIAISLVTSAYIRHKLSVKFKLNMVLVLTVLISLAGVYNWGLLGNGILWSILSIIFITLYYGIKFGIFSIGLFFVYVSIIGYLYTQGIITPQADPSVYAVSVSGWLTGIIGSLLPLSISVLIIGTLYQAARDSLIRLERQRIEITILAERDDLTGIYNARVFRKLLEQAIERSKRHNTWVYLINIDLDNFKSINDNYGHHAGDATLQYIAKQLLNVTRGEDTLCRIGGDEFLMLIDSPQRHSPQELEVVIKRIKAAIEIPYIYEKTKLKVRGSIGYAEYNATSTPELKNKDDILKLADSQMFKDKELSRAQQTS</sequence>
<evidence type="ECO:0000256" key="1">
    <source>
        <dbReference type="ARBA" id="ARBA00012528"/>
    </source>
</evidence>
<feature type="transmembrane region" description="Helical" evidence="3">
    <location>
        <begin position="80"/>
        <end position="97"/>
    </location>
</feature>
<reference evidence="6" key="1">
    <citation type="journal article" date="2019" name="Int. J. Syst. Evol. Microbiol.">
        <title>The Global Catalogue of Microorganisms (GCM) 10K type strain sequencing project: providing services to taxonomists for standard genome sequencing and annotation.</title>
        <authorList>
            <consortium name="The Broad Institute Genomics Platform"/>
            <consortium name="The Broad Institute Genome Sequencing Center for Infectious Disease"/>
            <person name="Wu L."/>
            <person name="Ma J."/>
        </authorList>
    </citation>
    <scope>NUCLEOTIDE SEQUENCE [LARGE SCALE GENOMIC DNA]</scope>
    <source>
        <strain evidence="6">JCM 17727</strain>
    </source>
</reference>
<comment type="caution">
    <text evidence="5">The sequence shown here is derived from an EMBL/GenBank/DDBJ whole genome shotgun (WGS) entry which is preliminary data.</text>
</comment>
<feature type="transmembrane region" description="Helical" evidence="3">
    <location>
        <begin position="126"/>
        <end position="145"/>
    </location>
</feature>
<feature type="transmembrane region" description="Helical" evidence="3">
    <location>
        <begin position="165"/>
        <end position="186"/>
    </location>
</feature>
<feature type="domain" description="GGDEF" evidence="4">
    <location>
        <begin position="234"/>
        <end position="370"/>
    </location>
</feature>
<dbReference type="SUPFAM" id="SSF55073">
    <property type="entry name" value="Nucleotide cyclase"/>
    <property type="match status" value="1"/>
</dbReference>
<name>A0ABP8HZ98_9GAMM</name>
<keyword evidence="3" id="KW-0812">Transmembrane</keyword>
<dbReference type="SMART" id="SM00267">
    <property type="entry name" value="GGDEF"/>
    <property type="match status" value="1"/>
</dbReference>
<evidence type="ECO:0000259" key="4">
    <source>
        <dbReference type="PROSITE" id="PS50887"/>
    </source>
</evidence>
<feature type="transmembrane region" description="Helical" evidence="3">
    <location>
        <begin position="21"/>
        <end position="41"/>
    </location>
</feature>
<evidence type="ECO:0000256" key="3">
    <source>
        <dbReference type="SAM" id="Phobius"/>
    </source>
</evidence>
<keyword evidence="3" id="KW-0472">Membrane</keyword>
<evidence type="ECO:0000256" key="2">
    <source>
        <dbReference type="ARBA" id="ARBA00034247"/>
    </source>
</evidence>
<dbReference type="EMBL" id="BAABFU010000001">
    <property type="protein sequence ID" value="GAA4347902.1"/>
    <property type="molecule type" value="Genomic_DNA"/>
</dbReference>
<dbReference type="InterPro" id="IPR000160">
    <property type="entry name" value="GGDEF_dom"/>
</dbReference>
<dbReference type="InterPro" id="IPR029787">
    <property type="entry name" value="Nucleotide_cyclase"/>
</dbReference>
<dbReference type="CDD" id="cd01949">
    <property type="entry name" value="GGDEF"/>
    <property type="match status" value="1"/>
</dbReference>
<dbReference type="Pfam" id="PF00990">
    <property type="entry name" value="GGDEF"/>
    <property type="match status" value="1"/>
</dbReference>
<comment type="catalytic activity">
    <reaction evidence="2">
        <text>2 GTP = 3',3'-c-di-GMP + 2 diphosphate</text>
        <dbReference type="Rhea" id="RHEA:24898"/>
        <dbReference type="ChEBI" id="CHEBI:33019"/>
        <dbReference type="ChEBI" id="CHEBI:37565"/>
        <dbReference type="ChEBI" id="CHEBI:58805"/>
        <dbReference type="EC" id="2.7.7.65"/>
    </reaction>
</comment>
<dbReference type="PROSITE" id="PS50887">
    <property type="entry name" value="GGDEF"/>
    <property type="match status" value="1"/>
</dbReference>
<feature type="transmembrane region" description="Helical" evidence="3">
    <location>
        <begin position="47"/>
        <end position="68"/>
    </location>
</feature>
<protein>
    <recommendedName>
        <fullName evidence="1">diguanylate cyclase</fullName>
        <ecNumber evidence="1">2.7.7.65</ecNumber>
    </recommendedName>
</protein>
<dbReference type="PANTHER" id="PTHR45138">
    <property type="entry name" value="REGULATORY COMPONENTS OF SENSORY TRANSDUCTION SYSTEM"/>
    <property type="match status" value="1"/>
</dbReference>
<dbReference type="InterPro" id="IPR043128">
    <property type="entry name" value="Rev_trsase/Diguanyl_cyclase"/>
</dbReference>
<feature type="transmembrane region" description="Helical" evidence="3">
    <location>
        <begin position="103"/>
        <end position="119"/>
    </location>
</feature>
<dbReference type="RefSeq" id="WP_223576609.1">
    <property type="nucleotide sequence ID" value="NZ_BAABFU010000001.1"/>
</dbReference>
<dbReference type="Proteomes" id="UP001501294">
    <property type="component" value="Unassembled WGS sequence"/>
</dbReference>
<evidence type="ECO:0000313" key="6">
    <source>
        <dbReference type="Proteomes" id="UP001501294"/>
    </source>
</evidence>
<proteinExistence type="predicted"/>
<accession>A0ABP8HZ98</accession>
<dbReference type="Gene3D" id="3.30.70.270">
    <property type="match status" value="1"/>
</dbReference>
<dbReference type="PANTHER" id="PTHR45138:SF9">
    <property type="entry name" value="DIGUANYLATE CYCLASE DGCM-RELATED"/>
    <property type="match status" value="1"/>
</dbReference>
<organism evidence="5 6">
    <name type="scientific">Kangiella taiwanensis</name>
    <dbReference type="NCBI Taxonomy" id="1079179"/>
    <lineage>
        <taxon>Bacteria</taxon>
        <taxon>Pseudomonadati</taxon>
        <taxon>Pseudomonadota</taxon>
        <taxon>Gammaproteobacteria</taxon>
        <taxon>Kangiellales</taxon>
        <taxon>Kangiellaceae</taxon>
        <taxon>Kangiella</taxon>
    </lineage>
</organism>
<gene>
    <name evidence="5" type="ORF">GCM10023150_10860</name>
</gene>